<dbReference type="GO" id="GO:0006508">
    <property type="term" value="P:proteolysis"/>
    <property type="evidence" value="ECO:0007669"/>
    <property type="project" value="UniProtKB-KW"/>
</dbReference>
<gene>
    <name evidence="8" type="ORF">UPYG_G00302790</name>
</gene>
<sequence>MDIRSFLSPCKGGSTPANQQETSSPEADTKTSPENIKSDNQPGKSNQSQASKVKKELHDESHTFQYLFGSKKYSVTCCYYGTVLDALQTSDVFRNLMKTKRGEEVVIQREKNPYAAVCTGFPCQLIDVNEVLKVSFIKGLKQGSSSDVKFQNKKSNKRELQLSMLITFYIDNVGGKNMKTQVIKNPELRRKVKYVCVYAYKGEKVKATLRRDGRFDMTIFKTKCVLSDPEGVITEMSQLVDGLCGKTVQVKRFGRVAQPQPDSQEDCDNVQTEEQCEVSDIKPETVSPAQNSTTPNTGNTEVQGKEAEKGRSTVEIKEKRQEIPNTKEILEILRSQFAGLLQVLKNREKLTKCSDVQRFFREEFGKKTKGFQEVIIMRSLIKHGDSVCQVRIEGKPKGTGFLLFDKFILTNAHVIKPVYDSITNSLQQSVTVAFDYEVLAGGKDRLVKDSVVVYEKSTDKSGCYLDFVLLELSPGHDSNLPSGLLSYFSFPTTEGGICLIGHPEGGVKKIDLCFIIPYNDRSQAINKHQKENFEFFQVINENYFKNFEKATEILSYDTCFYYGSSGSPAFNEYCQVVAMHTGGYSYQGKQGKTQSVIEFSIPLSVILENMIIQAVTRKRVDVLEGFLRCQNDKLSVVLERVKERSQNASLVRVFEENLPTNSNTLAAGQEQQRTFYQLLFDKVTGEEPMDVNCNDSLNNGSA</sequence>
<feature type="compositionally biased region" description="Basic and acidic residues" evidence="7">
    <location>
        <begin position="303"/>
        <end position="315"/>
    </location>
</feature>
<dbReference type="InterPro" id="IPR009003">
    <property type="entry name" value="Peptidase_S1_PA"/>
</dbReference>
<protein>
    <recommendedName>
        <fullName evidence="6">Serine protease</fullName>
        <ecNumber evidence="6">3.4.21.-</ecNumber>
    </recommendedName>
</protein>
<feature type="compositionally biased region" description="Polar residues" evidence="7">
    <location>
        <begin position="15"/>
        <end position="51"/>
    </location>
</feature>
<dbReference type="PANTHER" id="PTHR14389">
    <property type="entry name" value="SI:CH1073-475A24.1"/>
    <property type="match status" value="1"/>
</dbReference>
<dbReference type="PRINTS" id="PR00839">
    <property type="entry name" value="V8PROTEASE"/>
</dbReference>
<feature type="compositionally biased region" description="Polar residues" evidence="7">
    <location>
        <begin position="287"/>
        <end position="302"/>
    </location>
</feature>
<keyword evidence="4 6" id="KW-0378">Hydrolase</keyword>
<evidence type="ECO:0000256" key="3">
    <source>
        <dbReference type="ARBA" id="ARBA00022729"/>
    </source>
</evidence>
<reference evidence="8 9" key="1">
    <citation type="submission" date="2024-06" db="EMBL/GenBank/DDBJ databases">
        <authorList>
            <person name="Pan Q."/>
            <person name="Wen M."/>
            <person name="Jouanno E."/>
            <person name="Zahm M."/>
            <person name="Klopp C."/>
            <person name="Cabau C."/>
            <person name="Louis A."/>
            <person name="Berthelot C."/>
            <person name="Parey E."/>
            <person name="Roest Crollius H."/>
            <person name="Montfort J."/>
            <person name="Robinson-Rechavi M."/>
            <person name="Bouchez O."/>
            <person name="Lampietro C."/>
            <person name="Lopez Roques C."/>
            <person name="Donnadieu C."/>
            <person name="Postlethwait J."/>
            <person name="Bobe J."/>
            <person name="Verreycken H."/>
            <person name="Guiguen Y."/>
        </authorList>
    </citation>
    <scope>NUCLEOTIDE SEQUENCE [LARGE SCALE GENOMIC DNA]</scope>
    <source>
        <strain evidence="8">Up_M1</strain>
        <tissue evidence="8">Testis</tissue>
    </source>
</reference>
<keyword evidence="5 6" id="KW-0720">Serine protease</keyword>
<dbReference type="AlphaFoldDB" id="A0ABD0W725"/>
<dbReference type="SUPFAM" id="SSF50494">
    <property type="entry name" value="Trypsin-like serine proteases"/>
    <property type="match status" value="1"/>
</dbReference>
<proteinExistence type="inferred from homology"/>
<accession>A0ABD0W725</accession>
<feature type="region of interest" description="Disordered" evidence="7">
    <location>
        <begin position="278"/>
        <end position="315"/>
    </location>
</feature>
<keyword evidence="2 6" id="KW-0645">Protease</keyword>
<dbReference type="InterPro" id="IPR043504">
    <property type="entry name" value="Peptidase_S1_PA_chymotrypsin"/>
</dbReference>
<comment type="caution">
    <text evidence="8">The sequence shown here is derived from an EMBL/GenBank/DDBJ whole genome shotgun (WGS) entry which is preliminary data.</text>
</comment>
<evidence type="ECO:0000256" key="1">
    <source>
        <dbReference type="ARBA" id="ARBA00008764"/>
    </source>
</evidence>
<dbReference type="Pfam" id="PF13365">
    <property type="entry name" value="Trypsin_2"/>
    <property type="match status" value="1"/>
</dbReference>
<dbReference type="Proteomes" id="UP001557470">
    <property type="component" value="Unassembled WGS sequence"/>
</dbReference>
<evidence type="ECO:0000256" key="7">
    <source>
        <dbReference type="SAM" id="MobiDB-lite"/>
    </source>
</evidence>
<keyword evidence="3" id="KW-0732">Signal</keyword>
<keyword evidence="9" id="KW-1185">Reference proteome</keyword>
<evidence type="ECO:0000313" key="9">
    <source>
        <dbReference type="Proteomes" id="UP001557470"/>
    </source>
</evidence>
<organism evidence="8 9">
    <name type="scientific">Umbra pygmaea</name>
    <name type="common">Eastern mudminnow</name>
    <dbReference type="NCBI Taxonomy" id="75934"/>
    <lineage>
        <taxon>Eukaryota</taxon>
        <taxon>Metazoa</taxon>
        <taxon>Chordata</taxon>
        <taxon>Craniata</taxon>
        <taxon>Vertebrata</taxon>
        <taxon>Euteleostomi</taxon>
        <taxon>Actinopterygii</taxon>
        <taxon>Neopterygii</taxon>
        <taxon>Teleostei</taxon>
        <taxon>Protacanthopterygii</taxon>
        <taxon>Esociformes</taxon>
        <taxon>Umbridae</taxon>
        <taxon>Umbra</taxon>
    </lineage>
</organism>
<dbReference type="Gene3D" id="2.40.10.10">
    <property type="entry name" value="Trypsin-like serine proteases"/>
    <property type="match status" value="1"/>
</dbReference>
<evidence type="ECO:0000256" key="4">
    <source>
        <dbReference type="ARBA" id="ARBA00022801"/>
    </source>
</evidence>
<evidence type="ECO:0000256" key="6">
    <source>
        <dbReference type="RuleBase" id="RU004296"/>
    </source>
</evidence>
<evidence type="ECO:0000313" key="8">
    <source>
        <dbReference type="EMBL" id="KAL0966960.1"/>
    </source>
</evidence>
<feature type="region of interest" description="Disordered" evidence="7">
    <location>
        <begin position="1"/>
        <end position="55"/>
    </location>
</feature>
<dbReference type="PANTHER" id="PTHR14389:SF3">
    <property type="entry name" value="PROTEIN FAM111A-LIKE"/>
    <property type="match status" value="1"/>
</dbReference>
<name>A0ABD0W725_UMBPY</name>
<dbReference type="InterPro" id="IPR008256">
    <property type="entry name" value="Peptidase_S1B"/>
</dbReference>
<dbReference type="EC" id="3.4.21.-" evidence="6"/>
<dbReference type="GO" id="GO:0008236">
    <property type="term" value="F:serine-type peptidase activity"/>
    <property type="evidence" value="ECO:0007669"/>
    <property type="project" value="UniProtKB-KW"/>
</dbReference>
<evidence type="ECO:0000256" key="2">
    <source>
        <dbReference type="ARBA" id="ARBA00022670"/>
    </source>
</evidence>
<evidence type="ECO:0000256" key="5">
    <source>
        <dbReference type="ARBA" id="ARBA00022825"/>
    </source>
</evidence>
<comment type="similarity">
    <text evidence="1 6">Belongs to the peptidase S1B family.</text>
</comment>
<dbReference type="EMBL" id="JAGEUA010000009">
    <property type="protein sequence ID" value="KAL0966960.1"/>
    <property type="molecule type" value="Genomic_DNA"/>
</dbReference>